<evidence type="ECO:0000313" key="4">
    <source>
        <dbReference type="Proteomes" id="UP001583186"/>
    </source>
</evidence>
<sequence>MPYMDSDLDILNAVQYDIGIPLPAMTRATRGAKRKLLSMSTEPEERRDYTESGSSNTTRPRMTTTKSTSTGAHESADTDLLSSVDIAPLSLAQALRQQEDNDMEGPPAPAPAKGGRKATAKRARGKAAVAAQAADNGDSEEDDEDGEEGEAETKRARGRPRIDVKDVTAADRRRTQIRLAQRAYRSRKEKAIVSLEKRVNSLKEANEAMSNAFMNLHDFAVGRGLLDQHPDLAQQLRQTTEVFLEMARQSSADEEMEDHEDDEANRSQGNNSNSNDANATNPHADEAERAFEKKQQAITDAVKTFGYQTQQDIANNNSINDPSTSRVPDVLSQQLMMPPQAAPIRQSNPLQNHLYGGIVMHQPLNLDGSNNAGPFDQQAANLFDSSLGMAMNIVNSVTNSPAGAAPIGSFYTGTASGNGASGTGTGTDSNGMSSSNSVLSVSPASGRNVDFGLGNQFSFDGPSFSLFPDYPSPTTGQAAVPTSTSDLAPHLADTDAFIASAAIGSPYAGLEPPTNYPPDISFGLRLRRYAIQSAYRLINSSDPPADAFARAFGFCIMFEPVDQIRQRLQRGLETPFTPSKFTRWELPFVNQNPDAADPPPPTVGDATAAPSIASHSSSRSTVLSHGSSKSQNSSASSRGSNRIPNNSNSDHRGTSVRPVTPRIHVTLPGFEGAFYDCEETEMYLQQRGVHIPPNSDSVIVEVDDADFALDDATTVVSSGTMNSSASSNTFNTANTANTSRSNSEGSKAGMGMFDYLSPDLITAKTALNGDSMDWAGSGLGGGAGGVAGTIAAAAAANASRGNDGNGAMNKDSSYMSSFMDNPMFGFPSPPQPNAAFPQRRLLSLDVDKFLKELVRRGTCLGQTPGFRASDVNEAFWSATRNASSM</sequence>
<evidence type="ECO:0000256" key="1">
    <source>
        <dbReference type="SAM" id="Coils"/>
    </source>
</evidence>
<reference evidence="3 4" key="1">
    <citation type="journal article" date="2024" name="IMA Fungus">
        <title>IMA Genome - F19 : A genome assembly and annotation guide to empower mycologists, including annotated draft genome sequences of Ceratocystis pirilliformis, Diaporthe australafricana, Fusarium ophioides, Paecilomyces lecythidis, and Sporothrix stenoceras.</title>
        <authorList>
            <person name="Aylward J."/>
            <person name="Wilson A.M."/>
            <person name="Visagie C.M."/>
            <person name="Spraker J."/>
            <person name="Barnes I."/>
            <person name="Buitendag C."/>
            <person name="Ceriani C."/>
            <person name="Del Mar Angel L."/>
            <person name="du Plessis D."/>
            <person name="Fuchs T."/>
            <person name="Gasser K."/>
            <person name="Kramer D."/>
            <person name="Li W."/>
            <person name="Munsamy K."/>
            <person name="Piso A."/>
            <person name="Price J.L."/>
            <person name="Sonnekus B."/>
            <person name="Thomas C."/>
            <person name="van der Nest A."/>
            <person name="van Dijk A."/>
            <person name="van Heerden A."/>
            <person name="van Vuuren N."/>
            <person name="Yilmaz N."/>
            <person name="Duong T.A."/>
            <person name="van der Merwe N.A."/>
            <person name="Wingfield M.J."/>
            <person name="Wingfield B.D."/>
        </authorList>
    </citation>
    <scope>NUCLEOTIDE SEQUENCE [LARGE SCALE GENOMIC DNA]</scope>
    <source>
        <strain evidence="3 4">CMW 5346</strain>
    </source>
</reference>
<dbReference type="Proteomes" id="UP001583186">
    <property type="component" value="Unassembled WGS sequence"/>
</dbReference>
<comment type="caution">
    <text evidence="3">The sequence shown here is derived from an EMBL/GenBank/DDBJ whole genome shotgun (WGS) entry which is preliminary data.</text>
</comment>
<dbReference type="CDD" id="cd14688">
    <property type="entry name" value="bZIP_YAP"/>
    <property type="match status" value="1"/>
</dbReference>
<feature type="compositionally biased region" description="Low complexity" evidence="2">
    <location>
        <begin position="603"/>
        <end position="640"/>
    </location>
</feature>
<dbReference type="EMBL" id="JAWCUI010000079">
    <property type="protein sequence ID" value="KAL1889141.1"/>
    <property type="molecule type" value="Genomic_DNA"/>
</dbReference>
<keyword evidence="4" id="KW-1185">Reference proteome</keyword>
<dbReference type="InterPro" id="IPR046347">
    <property type="entry name" value="bZIP_sf"/>
</dbReference>
<feature type="region of interest" description="Disordered" evidence="2">
    <location>
        <begin position="98"/>
        <end position="161"/>
    </location>
</feature>
<evidence type="ECO:0000256" key="2">
    <source>
        <dbReference type="SAM" id="MobiDB-lite"/>
    </source>
</evidence>
<name>A0ABR3YLH0_9PEZI</name>
<feature type="compositionally biased region" description="Basic and acidic residues" evidence="2">
    <location>
        <begin position="151"/>
        <end position="161"/>
    </location>
</feature>
<proteinExistence type="predicted"/>
<keyword evidence="1" id="KW-0175">Coiled coil</keyword>
<evidence type="ECO:0000313" key="3">
    <source>
        <dbReference type="EMBL" id="KAL1889141.1"/>
    </source>
</evidence>
<dbReference type="PANTHER" id="PTHR40618">
    <property type="entry name" value="B-ZIP TRANSCRIPTION FACTOR (EUROFUNG)-RELATED"/>
    <property type="match status" value="1"/>
</dbReference>
<organism evidence="3 4">
    <name type="scientific">Sporothrix stenoceras</name>
    <dbReference type="NCBI Taxonomy" id="5173"/>
    <lineage>
        <taxon>Eukaryota</taxon>
        <taxon>Fungi</taxon>
        <taxon>Dikarya</taxon>
        <taxon>Ascomycota</taxon>
        <taxon>Pezizomycotina</taxon>
        <taxon>Sordariomycetes</taxon>
        <taxon>Sordariomycetidae</taxon>
        <taxon>Ophiostomatales</taxon>
        <taxon>Ophiostomataceae</taxon>
        <taxon>Sporothrix</taxon>
    </lineage>
</organism>
<dbReference type="Gene3D" id="1.20.5.170">
    <property type="match status" value="1"/>
</dbReference>
<feature type="compositionally biased region" description="Basic residues" evidence="2">
    <location>
        <begin position="114"/>
        <end position="125"/>
    </location>
</feature>
<feature type="compositionally biased region" description="Low complexity" evidence="2">
    <location>
        <begin position="270"/>
        <end position="281"/>
    </location>
</feature>
<evidence type="ECO:0008006" key="5">
    <source>
        <dbReference type="Google" id="ProtNLM"/>
    </source>
</evidence>
<feature type="region of interest" description="Disordered" evidence="2">
    <location>
        <begin position="35"/>
        <end position="81"/>
    </location>
</feature>
<feature type="coiled-coil region" evidence="1">
    <location>
        <begin position="185"/>
        <end position="212"/>
    </location>
</feature>
<feature type="compositionally biased region" description="Low complexity" evidence="2">
    <location>
        <begin position="126"/>
        <end position="136"/>
    </location>
</feature>
<accession>A0ABR3YLH0</accession>
<dbReference type="SUPFAM" id="SSF57959">
    <property type="entry name" value="Leucine zipper domain"/>
    <property type="match status" value="1"/>
</dbReference>
<feature type="region of interest" description="Disordered" evidence="2">
    <location>
        <begin position="718"/>
        <end position="747"/>
    </location>
</feature>
<feature type="compositionally biased region" description="Acidic residues" evidence="2">
    <location>
        <begin position="252"/>
        <end position="263"/>
    </location>
</feature>
<feature type="compositionally biased region" description="Low complexity" evidence="2">
    <location>
        <begin position="718"/>
        <end position="743"/>
    </location>
</feature>
<feature type="region of interest" description="Disordered" evidence="2">
    <location>
        <begin position="249"/>
        <end position="292"/>
    </location>
</feature>
<gene>
    <name evidence="3" type="ORF">Sste5346_009089</name>
</gene>
<feature type="compositionally biased region" description="Low complexity" evidence="2">
    <location>
        <begin position="54"/>
        <end position="70"/>
    </location>
</feature>
<dbReference type="PANTHER" id="PTHR40618:SF1">
    <property type="entry name" value="B-ZIP TRANSCRIPTION FACTOR (EUROFUNG)"/>
    <property type="match status" value="1"/>
</dbReference>
<protein>
    <recommendedName>
        <fullName evidence="5">BZIP domain-containing protein</fullName>
    </recommendedName>
</protein>
<feature type="region of interest" description="Disordered" evidence="2">
    <location>
        <begin position="589"/>
        <end position="660"/>
    </location>
</feature>
<feature type="compositionally biased region" description="Basic and acidic residues" evidence="2">
    <location>
        <begin position="283"/>
        <end position="292"/>
    </location>
</feature>
<feature type="compositionally biased region" description="Acidic residues" evidence="2">
    <location>
        <begin position="137"/>
        <end position="150"/>
    </location>
</feature>